<evidence type="ECO:0000313" key="5">
    <source>
        <dbReference type="Proteomes" id="UP001602245"/>
    </source>
</evidence>
<dbReference type="EMBL" id="JBIAZU010000001">
    <property type="protein sequence ID" value="MFF5289003.1"/>
    <property type="molecule type" value="Genomic_DNA"/>
</dbReference>
<dbReference type="Proteomes" id="UP001602245">
    <property type="component" value="Unassembled WGS sequence"/>
</dbReference>
<dbReference type="PANTHER" id="PTHR35861">
    <property type="match status" value="1"/>
</dbReference>
<dbReference type="InterPro" id="IPR052042">
    <property type="entry name" value="Tail_sheath_structural"/>
</dbReference>
<dbReference type="InterPro" id="IPR035089">
    <property type="entry name" value="Phage_sheath_subtilisin"/>
</dbReference>
<reference evidence="4 5" key="1">
    <citation type="submission" date="2024-10" db="EMBL/GenBank/DDBJ databases">
        <title>The Natural Products Discovery Center: Release of the First 8490 Sequenced Strains for Exploring Actinobacteria Biosynthetic Diversity.</title>
        <authorList>
            <person name="Kalkreuter E."/>
            <person name="Kautsar S.A."/>
            <person name="Yang D."/>
            <person name="Bader C.D."/>
            <person name="Teijaro C.N."/>
            <person name="Fluegel L."/>
            <person name="Davis C.M."/>
            <person name="Simpson J.R."/>
            <person name="Lauterbach L."/>
            <person name="Steele A.D."/>
            <person name="Gui C."/>
            <person name="Meng S."/>
            <person name="Li G."/>
            <person name="Viehrig K."/>
            <person name="Ye F."/>
            <person name="Su P."/>
            <person name="Kiefer A.F."/>
            <person name="Nichols A."/>
            <person name="Cepeda A.J."/>
            <person name="Yan W."/>
            <person name="Fan B."/>
            <person name="Jiang Y."/>
            <person name="Adhikari A."/>
            <person name="Zheng C.-J."/>
            <person name="Schuster L."/>
            <person name="Cowan T.M."/>
            <person name="Smanski M.J."/>
            <person name="Chevrette M.G."/>
            <person name="De Carvalho L.P.S."/>
            <person name="Shen B."/>
        </authorList>
    </citation>
    <scope>NUCLEOTIDE SEQUENCE [LARGE SCALE GENOMIC DNA]</scope>
    <source>
        <strain evidence="4 5">NPDC000087</strain>
    </source>
</reference>
<dbReference type="PANTHER" id="PTHR35861:SF1">
    <property type="entry name" value="PHAGE TAIL SHEATH PROTEIN"/>
    <property type="match status" value="1"/>
</dbReference>
<organism evidence="4 5">
    <name type="scientific">Paractinoplanes globisporus</name>
    <dbReference type="NCBI Taxonomy" id="113565"/>
    <lineage>
        <taxon>Bacteria</taxon>
        <taxon>Bacillati</taxon>
        <taxon>Actinomycetota</taxon>
        <taxon>Actinomycetes</taxon>
        <taxon>Micromonosporales</taxon>
        <taxon>Micromonosporaceae</taxon>
        <taxon>Paractinoplanes</taxon>
    </lineage>
</organism>
<keyword evidence="5" id="KW-1185">Reference proteome</keyword>
<proteinExistence type="inferred from homology"/>
<evidence type="ECO:0000256" key="1">
    <source>
        <dbReference type="ARBA" id="ARBA00008005"/>
    </source>
</evidence>
<evidence type="ECO:0000313" key="4">
    <source>
        <dbReference type="EMBL" id="MFF5289003.1"/>
    </source>
</evidence>
<dbReference type="Pfam" id="PF04984">
    <property type="entry name" value="Phage_sheath_1"/>
    <property type="match status" value="1"/>
</dbReference>
<name>A0ABW6W6S6_9ACTN</name>
<feature type="domain" description="Tail sheath protein C-terminal" evidence="3">
    <location>
        <begin position="563"/>
        <end position="654"/>
    </location>
</feature>
<evidence type="ECO:0000259" key="3">
    <source>
        <dbReference type="Pfam" id="PF17482"/>
    </source>
</evidence>
<dbReference type="Pfam" id="PF17482">
    <property type="entry name" value="Phage_sheath_1C"/>
    <property type="match status" value="1"/>
</dbReference>
<dbReference type="RefSeq" id="WP_020509350.1">
    <property type="nucleotide sequence ID" value="NZ_JBIAZU010000001.1"/>
</dbReference>
<comment type="similarity">
    <text evidence="1">Belongs to the myoviridae tail sheath protein family.</text>
</comment>
<comment type="caution">
    <text evidence="4">The sequence shown here is derived from an EMBL/GenBank/DDBJ whole genome shotgun (WGS) entry which is preliminary data.</text>
</comment>
<dbReference type="Gene3D" id="3.40.50.11780">
    <property type="match status" value="2"/>
</dbReference>
<protein>
    <submittedName>
        <fullName evidence="4">Phage tail sheath subtilisin-like domain-containing protein</fullName>
    </submittedName>
</protein>
<feature type="domain" description="Tail sheath protein subtilisin-like" evidence="2">
    <location>
        <begin position="462"/>
        <end position="554"/>
    </location>
</feature>
<gene>
    <name evidence="4" type="ORF">ACFY35_06175</name>
</gene>
<accession>A0ABW6W6S6</accession>
<evidence type="ECO:0000259" key="2">
    <source>
        <dbReference type="Pfam" id="PF04984"/>
    </source>
</evidence>
<dbReference type="InterPro" id="IPR020287">
    <property type="entry name" value="Tail_sheath_C"/>
</dbReference>
<sequence>MPVYRTPGVYYETADTAGVPSGLSPARVDVCGFVGVCERGPLGAPVRLTTWAQFTTVFGQFTPAGLVAYAVKGFFDNGGRTCYVTRVAAPPVTLAPAGAQPADRQSSVVSPPDALVAGAVVTVTQGTVAHDHLVVEADPSTGTVRWDRELSAEFDLTAPVSLETGAAAATAVLPGLTVMAASPGAWGGMLAVGVSRTAGAATTTIGPQPSSRQFCYVAGTAGLTPGTLVRLAQGDPALVTQRLVTSVDPVARRIGWDLPLDAGYDLTLPIVLEAEAVTLSVESAGTLAEVHTGLSLRLDHPRYAVAVLAAESALIRATVTATGPYDLPAPGSPIPLRGGRDGTAGLRLADVLDGLRAYEVVGEVAILAVPDLVAESVTPSVHAPVVPPPVDPCCPAPAAPPAPPVPHDPALAEGRRAFSALDLQVGQEALVAQGERTDTLALLDPPRAIGADLPALLNWRAAFDSSYAATYTPWIRMADPPRVVPPSGHVAGVIGRVEAARGPGAAPANEVLAAAVELDGELDGVAQGLLNPDGVNCLRALPGRGLRVYGARTAAGPGGVFLLNVRRLLLAMTRTLRAELQWAVFEPAGPELVRLLVTSVTGYLTGLWSAGALAGGVPEEAFFVLIPPDGYDGALTVEIGVAPVLPAEFVVLRIGRTEAALEVTEVARD</sequence>